<protein>
    <recommendedName>
        <fullName evidence="6">C3H1-type domain-containing protein</fullName>
    </recommendedName>
</protein>
<dbReference type="SMART" id="SM00356">
    <property type="entry name" value="ZnF_C3H1"/>
    <property type="match status" value="1"/>
</dbReference>
<evidence type="ECO:0000313" key="7">
    <source>
        <dbReference type="EMBL" id="KAL3679456.1"/>
    </source>
</evidence>
<evidence type="ECO:0000259" key="6">
    <source>
        <dbReference type="PROSITE" id="PS50103"/>
    </source>
</evidence>
<evidence type="ECO:0000256" key="4">
    <source>
        <dbReference type="PROSITE-ProRule" id="PRU00723"/>
    </source>
</evidence>
<dbReference type="InterPro" id="IPR000571">
    <property type="entry name" value="Znf_CCCH"/>
</dbReference>
<keyword evidence="3 4" id="KW-0862">Zinc</keyword>
<dbReference type="Proteomes" id="UP001633002">
    <property type="component" value="Unassembled WGS sequence"/>
</dbReference>
<evidence type="ECO:0000256" key="1">
    <source>
        <dbReference type="ARBA" id="ARBA00022723"/>
    </source>
</evidence>
<keyword evidence="8" id="KW-1185">Reference proteome</keyword>
<dbReference type="EMBL" id="JBJQOH010000007">
    <property type="protein sequence ID" value="KAL3679456.1"/>
    <property type="molecule type" value="Genomic_DNA"/>
</dbReference>
<reference evidence="7 8" key="1">
    <citation type="submission" date="2024-09" db="EMBL/GenBank/DDBJ databases">
        <title>Chromosome-scale assembly of Riccia sorocarpa.</title>
        <authorList>
            <person name="Paukszto L."/>
        </authorList>
    </citation>
    <scope>NUCLEOTIDE SEQUENCE [LARGE SCALE GENOMIC DNA]</scope>
    <source>
        <strain evidence="7">LP-2024</strain>
        <tissue evidence="7">Aerial parts of the thallus</tissue>
    </source>
</reference>
<feature type="region of interest" description="Disordered" evidence="5">
    <location>
        <begin position="187"/>
        <end position="262"/>
    </location>
</feature>
<dbReference type="Gene3D" id="4.10.1000.10">
    <property type="entry name" value="Zinc finger, CCCH-type"/>
    <property type="match status" value="1"/>
</dbReference>
<accession>A0ABD3GLH8</accession>
<sequence>MAHARDLYKTKLCTLYQRGNCPRQSCSFAHGEAELRKYTGGGFIGMGLWFAGASLDHHHDVAETAGLFRLKDPHLIRGDAPDDRDGSPLHDSSAIARKKRLHAVREKTRALTRNLQQNGDIIRLKPKEDEILPESDIIPGPLITLAGSEKPSKVDMFIPIETGASKERIVGDDLSLSLRSSPIEKVKSRDVRSSLPNTGLAANAGDGEVEDEKNRASDKDIRNPNLDLELGKSYQIDTDSSYRHPSPQLRVSTCPEDLTLAT</sequence>
<dbReference type="PANTHER" id="PTHR38160">
    <property type="entry name" value="ZINC FINGER CCCH DOMAIN-CONTAINING PROTEIN 40"/>
    <property type="match status" value="1"/>
</dbReference>
<feature type="compositionally biased region" description="Basic and acidic residues" evidence="5">
    <location>
        <begin position="212"/>
        <end position="222"/>
    </location>
</feature>
<feature type="domain" description="C3H1-type" evidence="6">
    <location>
        <begin position="7"/>
        <end position="33"/>
    </location>
</feature>
<organism evidence="7 8">
    <name type="scientific">Riccia sorocarpa</name>
    <dbReference type="NCBI Taxonomy" id="122646"/>
    <lineage>
        <taxon>Eukaryota</taxon>
        <taxon>Viridiplantae</taxon>
        <taxon>Streptophyta</taxon>
        <taxon>Embryophyta</taxon>
        <taxon>Marchantiophyta</taxon>
        <taxon>Marchantiopsida</taxon>
        <taxon>Marchantiidae</taxon>
        <taxon>Marchantiales</taxon>
        <taxon>Ricciaceae</taxon>
        <taxon>Riccia</taxon>
    </lineage>
</organism>
<name>A0ABD3GLH8_9MARC</name>
<dbReference type="InterPro" id="IPR045868">
    <property type="entry name" value="Znf_C3H13/40"/>
</dbReference>
<dbReference type="Pfam" id="PF00642">
    <property type="entry name" value="zf-CCCH"/>
    <property type="match status" value="1"/>
</dbReference>
<evidence type="ECO:0000256" key="3">
    <source>
        <dbReference type="ARBA" id="ARBA00022833"/>
    </source>
</evidence>
<keyword evidence="2 4" id="KW-0863">Zinc-finger</keyword>
<dbReference type="AlphaFoldDB" id="A0ABD3GLH8"/>
<proteinExistence type="predicted"/>
<dbReference type="SUPFAM" id="SSF90229">
    <property type="entry name" value="CCCH zinc finger"/>
    <property type="match status" value="1"/>
</dbReference>
<evidence type="ECO:0000313" key="8">
    <source>
        <dbReference type="Proteomes" id="UP001633002"/>
    </source>
</evidence>
<dbReference type="GO" id="GO:0008270">
    <property type="term" value="F:zinc ion binding"/>
    <property type="evidence" value="ECO:0007669"/>
    <property type="project" value="UniProtKB-KW"/>
</dbReference>
<dbReference type="PANTHER" id="PTHR38160:SF1">
    <property type="entry name" value="ZINC FINGER CCCH DOMAIN-CONTAINING PROTEIN 40"/>
    <property type="match status" value="1"/>
</dbReference>
<dbReference type="PROSITE" id="PS50103">
    <property type="entry name" value="ZF_C3H1"/>
    <property type="match status" value="1"/>
</dbReference>
<dbReference type="InterPro" id="IPR036855">
    <property type="entry name" value="Znf_CCCH_sf"/>
</dbReference>
<gene>
    <name evidence="7" type="ORF">R1sor_022412</name>
</gene>
<evidence type="ECO:0000256" key="2">
    <source>
        <dbReference type="ARBA" id="ARBA00022771"/>
    </source>
</evidence>
<evidence type="ECO:0000256" key="5">
    <source>
        <dbReference type="SAM" id="MobiDB-lite"/>
    </source>
</evidence>
<comment type="caution">
    <text evidence="7">The sequence shown here is derived from an EMBL/GenBank/DDBJ whole genome shotgun (WGS) entry which is preliminary data.</text>
</comment>
<keyword evidence="1 4" id="KW-0479">Metal-binding</keyword>
<feature type="zinc finger region" description="C3H1-type" evidence="4">
    <location>
        <begin position="7"/>
        <end position="33"/>
    </location>
</feature>